<dbReference type="Proteomes" id="UP001314681">
    <property type="component" value="Unassembled WGS sequence"/>
</dbReference>
<accession>A0ABS6K801</accession>
<evidence type="ECO:0000313" key="7">
    <source>
        <dbReference type="Proteomes" id="UP001314681"/>
    </source>
</evidence>
<dbReference type="PANTHER" id="PTHR30036:SF7">
    <property type="entry name" value="ABC TRANSPORTER PERIPLASMIC-BINDING PROTEIN YPHF"/>
    <property type="match status" value="1"/>
</dbReference>
<keyword evidence="7" id="KW-1185">Reference proteome</keyword>
<dbReference type="RefSeq" id="WP_158352791.1">
    <property type="nucleotide sequence ID" value="NZ_JAHQCX010000007.1"/>
</dbReference>
<organism evidence="6 7">
    <name type="scientific">Diplocloster modestus</name>
    <dbReference type="NCBI Taxonomy" id="2850322"/>
    <lineage>
        <taxon>Bacteria</taxon>
        <taxon>Bacillati</taxon>
        <taxon>Bacillota</taxon>
        <taxon>Clostridia</taxon>
        <taxon>Lachnospirales</taxon>
        <taxon>Lachnospiraceae</taxon>
        <taxon>Diplocloster</taxon>
    </lineage>
</organism>
<dbReference type="CDD" id="cd01536">
    <property type="entry name" value="PBP1_ABC_sugar_binding-like"/>
    <property type="match status" value="1"/>
</dbReference>
<dbReference type="EMBL" id="JAHQCX010000007">
    <property type="protein sequence ID" value="MBU9726651.1"/>
    <property type="molecule type" value="Genomic_DNA"/>
</dbReference>
<dbReference type="SUPFAM" id="SSF53822">
    <property type="entry name" value="Periplasmic binding protein-like I"/>
    <property type="match status" value="1"/>
</dbReference>
<name>A0ABS6K801_9FIRM</name>
<comment type="subcellular location">
    <subcellularLocation>
        <location evidence="1">Cell envelope</location>
    </subcellularLocation>
</comment>
<reference evidence="6 7" key="1">
    <citation type="submission" date="2021-06" db="EMBL/GenBank/DDBJ databases">
        <title>Description of novel taxa of the family Lachnospiraceae.</title>
        <authorList>
            <person name="Chaplin A.V."/>
            <person name="Sokolova S.R."/>
            <person name="Pikina A.P."/>
            <person name="Korzhanova M."/>
            <person name="Belova V."/>
            <person name="Korostin D."/>
            <person name="Efimov B.A."/>
        </authorList>
    </citation>
    <scope>NUCLEOTIDE SEQUENCE [LARGE SCALE GENOMIC DNA]</scope>
    <source>
        <strain evidence="6 7">ASD4241</strain>
    </source>
</reference>
<proteinExistence type="inferred from homology"/>
<keyword evidence="4" id="KW-0732">Signal</keyword>
<evidence type="ECO:0000313" key="6">
    <source>
        <dbReference type="EMBL" id="MBU9726651.1"/>
    </source>
</evidence>
<dbReference type="PANTHER" id="PTHR30036">
    <property type="entry name" value="D-XYLOSE-BINDING PERIPLASMIC PROTEIN"/>
    <property type="match status" value="1"/>
</dbReference>
<dbReference type="Gene3D" id="3.40.50.2300">
    <property type="match status" value="2"/>
</dbReference>
<evidence type="ECO:0000256" key="2">
    <source>
        <dbReference type="ARBA" id="ARBA00007639"/>
    </source>
</evidence>
<comment type="caution">
    <text evidence="6">The sequence shown here is derived from an EMBL/GenBank/DDBJ whole genome shotgun (WGS) entry which is preliminary data.</text>
</comment>
<dbReference type="InterPro" id="IPR025997">
    <property type="entry name" value="SBP_2_dom"/>
</dbReference>
<feature type="domain" description="Periplasmic binding protein" evidence="5">
    <location>
        <begin position="82"/>
        <end position="306"/>
    </location>
</feature>
<comment type="similarity">
    <text evidence="2">Belongs to the bacterial solute-binding protein 2 family.</text>
</comment>
<dbReference type="InterPro" id="IPR028082">
    <property type="entry name" value="Peripla_BP_I"/>
</dbReference>
<sequence>MKKVVSVLLSIMLVLTMCAGCQEKAAEPSGGDTATPDASAQETQKPAEAPAATDSGAASGELKDFTIGYAGLDESQEHLIPVGDNIEKVAKEKGEELGITIKVIRVDNAGDGAKAVENVDNLILQGIDVLVEFNLDAAVNDTIYEKCQNAGIPVMAVDIPVGDAPYMGANNVMAGQLCGEALGDLVNKNWEGKVDAVLFEHTPEAGEVVQTRMDSILDGIANKTDYSVDDLKAMTTTVSMKDDAILAQQLCADFLTANPDKTHIVIGSINDIGAQGAFAAVQAAGREDDVFIVNHGVSVSTRENIYAQENAGKPNCWRGGVSYFLERYGEYIVPGCIELVQGKTPAPESLLMDHLYIDMNNIEEWYPQAEWAQ</sequence>
<evidence type="ECO:0000256" key="4">
    <source>
        <dbReference type="SAM" id="SignalP"/>
    </source>
</evidence>
<evidence type="ECO:0000256" key="3">
    <source>
        <dbReference type="SAM" id="MobiDB-lite"/>
    </source>
</evidence>
<dbReference type="InterPro" id="IPR050555">
    <property type="entry name" value="Bact_Solute-Bind_Prot2"/>
</dbReference>
<protein>
    <submittedName>
        <fullName evidence="6">Sugar ABC transporter substrate-binding protein</fullName>
    </submittedName>
</protein>
<dbReference type="Pfam" id="PF13407">
    <property type="entry name" value="Peripla_BP_4"/>
    <property type="match status" value="1"/>
</dbReference>
<evidence type="ECO:0000259" key="5">
    <source>
        <dbReference type="Pfam" id="PF13407"/>
    </source>
</evidence>
<feature type="region of interest" description="Disordered" evidence="3">
    <location>
        <begin position="24"/>
        <end position="58"/>
    </location>
</feature>
<evidence type="ECO:0000256" key="1">
    <source>
        <dbReference type="ARBA" id="ARBA00004196"/>
    </source>
</evidence>
<feature type="signal peptide" evidence="4">
    <location>
        <begin position="1"/>
        <end position="19"/>
    </location>
</feature>
<gene>
    <name evidence="6" type="ORF">KTH90_11560</name>
</gene>
<feature type="chain" id="PRO_5046386473" evidence="4">
    <location>
        <begin position="20"/>
        <end position="373"/>
    </location>
</feature>